<protein>
    <submittedName>
        <fullName evidence="1">Lipopolysaccharide 1,2-N-acetylglucosaminetransferase</fullName>
    </submittedName>
</protein>
<dbReference type="EMBL" id="ACJN02000001">
    <property type="protein sequence ID" value="EFI35416.1"/>
    <property type="molecule type" value="Genomic_DNA"/>
</dbReference>
<evidence type="ECO:0000313" key="2">
    <source>
        <dbReference type="Proteomes" id="UP000005496"/>
    </source>
</evidence>
<gene>
    <name evidence="1" type="ORF">Dthio_PD2834</name>
</gene>
<organism evidence="1 2">
    <name type="scientific">Desulfonatronospira thiodismutans ASO3-1</name>
    <dbReference type="NCBI Taxonomy" id="555779"/>
    <lineage>
        <taxon>Bacteria</taxon>
        <taxon>Pseudomonadati</taxon>
        <taxon>Thermodesulfobacteriota</taxon>
        <taxon>Desulfovibrionia</taxon>
        <taxon>Desulfovibrionales</taxon>
        <taxon>Desulfonatronovibrionaceae</taxon>
        <taxon>Desulfonatronospira</taxon>
    </lineage>
</organism>
<keyword evidence="2" id="KW-1185">Reference proteome</keyword>
<dbReference type="SUPFAM" id="SSF53756">
    <property type="entry name" value="UDP-Glycosyltransferase/glycogen phosphorylase"/>
    <property type="match status" value="1"/>
</dbReference>
<accession>D6SL55</accession>
<dbReference type="RefSeq" id="WP_008868548.1">
    <property type="nucleotide sequence ID" value="NZ_ACJN02000001.1"/>
</dbReference>
<evidence type="ECO:0000313" key="1">
    <source>
        <dbReference type="EMBL" id="EFI35416.1"/>
    </source>
</evidence>
<reference evidence="1" key="1">
    <citation type="submission" date="2010-05" db="EMBL/GenBank/DDBJ databases">
        <title>The draft genome of Desulfonatronospira thiodismutans ASO3-1.</title>
        <authorList>
            <consortium name="US DOE Joint Genome Institute (JGI-PGF)"/>
            <person name="Lucas S."/>
            <person name="Copeland A."/>
            <person name="Lapidus A."/>
            <person name="Cheng J.-F."/>
            <person name="Bruce D."/>
            <person name="Goodwin L."/>
            <person name="Pitluck S."/>
            <person name="Chertkov O."/>
            <person name="Brettin T."/>
            <person name="Detter J.C."/>
            <person name="Han C."/>
            <person name="Land M.L."/>
            <person name="Hauser L."/>
            <person name="Kyrpides N."/>
            <person name="Mikhailova N."/>
            <person name="Muyzer G."/>
            <person name="Woyke T."/>
        </authorList>
    </citation>
    <scope>NUCLEOTIDE SEQUENCE [LARGE SCALE GENOMIC DNA]</scope>
    <source>
        <strain evidence="1">ASO3-1</strain>
    </source>
</reference>
<dbReference type="OrthoDB" id="9801609at2"/>
<dbReference type="Gene3D" id="3.40.50.2000">
    <property type="entry name" value="Glycogen Phosphorylase B"/>
    <property type="match status" value="1"/>
</dbReference>
<proteinExistence type="predicted"/>
<dbReference type="Proteomes" id="UP000005496">
    <property type="component" value="Unassembled WGS sequence"/>
</dbReference>
<dbReference type="AlphaFoldDB" id="D6SL55"/>
<comment type="caution">
    <text evidence="1">The sequence shown here is derived from an EMBL/GenBank/DDBJ whole genome shotgun (WGS) entry which is preliminary data.</text>
</comment>
<dbReference type="GO" id="GO:0016740">
    <property type="term" value="F:transferase activity"/>
    <property type="evidence" value="ECO:0007669"/>
    <property type="project" value="UniProtKB-KW"/>
</dbReference>
<sequence>MDAFAERINTLAETHSCEAREIGEYNRDKVEQMFTLERMVREYEDLFQQVLEKKRQG</sequence>
<name>D6SL55_9BACT</name>